<gene>
    <name evidence="2" type="ORF">DF185_12710</name>
</gene>
<accession>A0A2V3ZWY2</accession>
<dbReference type="RefSeq" id="WP_110361127.1">
    <property type="nucleotide sequence ID" value="NZ_QFLI01000005.1"/>
</dbReference>
<keyword evidence="3" id="KW-1185">Reference proteome</keyword>
<keyword evidence="1" id="KW-0472">Membrane</keyword>
<evidence type="ECO:0000313" key="2">
    <source>
        <dbReference type="EMBL" id="PXY00761.1"/>
    </source>
</evidence>
<feature type="transmembrane region" description="Helical" evidence="1">
    <location>
        <begin position="216"/>
        <end position="234"/>
    </location>
</feature>
<feature type="transmembrane region" description="Helical" evidence="1">
    <location>
        <begin position="166"/>
        <end position="196"/>
    </location>
</feature>
<dbReference type="EMBL" id="QFLI01000005">
    <property type="protein sequence ID" value="PXY00761.1"/>
    <property type="molecule type" value="Genomic_DNA"/>
</dbReference>
<protein>
    <submittedName>
        <fullName evidence="2">ABC transporter permease</fullName>
    </submittedName>
</protein>
<dbReference type="GO" id="GO:0140359">
    <property type="term" value="F:ABC-type transporter activity"/>
    <property type="evidence" value="ECO:0007669"/>
    <property type="project" value="InterPro"/>
</dbReference>
<dbReference type="AlphaFoldDB" id="A0A2V3ZWY2"/>
<reference evidence="2 3" key="1">
    <citation type="submission" date="2018-05" db="EMBL/GenBank/DDBJ databases">
        <title>Marinifilum breve JC075T sp. nov., a marine bacterium isolated from Yongle Blue Hole in the South China Sea.</title>
        <authorList>
            <person name="Fu T."/>
        </authorList>
    </citation>
    <scope>NUCLEOTIDE SEQUENCE [LARGE SCALE GENOMIC DNA]</scope>
    <source>
        <strain evidence="2 3">JC075</strain>
    </source>
</reference>
<feature type="transmembrane region" description="Helical" evidence="1">
    <location>
        <begin position="53"/>
        <end position="75"/>
    </location>
</feature>
<dbReference type="OrthoDB" id="9794512at2"/>
<dbReference type="GO" id="GO:0005886">
    <property type="term" value="C:plasma membrane"/>
    <property type="evidence" value="ECO:0007669"/>
    <property type="project" value="UniProtKB-SubCell"/>
</dbReference>
<proteinExistence type="predicted"/>
<dbReference type="PANTHER" id="PTHR43471">
    <property type="entry name" value="ABC TRANSPORTER PERMEASE"/>
    <property type="match status" value="1"/>
</dbReference>
<name>A0A2V3ZWY2_9BACT</name>
<comment type="caution">
    <text evidence="2">The sequence shown here is derived from an EMBL/GenBank/DDBJ whole genome shotgun (WGS) entry which is preliminary data.</text>
</comment>
<sequence>MKQILHIAYRELNSFFDSLTAYVLIVIFLGFSGFFTWIYGADVFFLGQASLDTFFTVAYWSLFVFIPALTMRSIAGELKAGTLELLLTKPVSDWQLILGKFLSTFFLIGIALTPTLFYYFTLWGIGPVDHSAIVLGYLGLLLMSMVYISIGLLTSCLFSNPIVASLTALSIGIFFHIIFDVLAANFVGFTGSVFSFLSLSTHFESITRGVVDTKDLIYFFSISFFCLYSSKMILSNRNLQV</sequence>
<dbReference type="Proteomes" id="UP000248079">
    <property type="component" value="Unassembled WGS sequence"/>
</dbReference>
<feature type="transmembrane region" description="Helical" evidence="1">
    <location>
        <begin position="132"/>
        <end position="154"/>
    </location>
</feature>
<organism evidence="2 3">
    <name type="scientific">Marinifilum breve</name>
    <dbReference type="NCBI Taxonomy" id="2184082"/>
    <lineage>
        <taxon>Bacteria</taxon>
        <taxon>Pseudomonadati</taxon>
        <taxon>Bacteroidota</taxon>
        <taxon>Bacteroidia</taxon>
        <taxon>Marinilabiliales</taxon>
        <taxon>Marinifilaceae</taxon>
    </lineage>
</organism>
<dbReference type="Pfam" id="PF12679">
    <property type="entry name" value="ABC2_membrane_2"/>
    <property type="match status" value="1"/>
</dbReference>
<evidence type="ECO:0000313" key="3">
    <source>
        <dbReference type="Proteomes" id="UP000248079"/>
    </source>
</evidence>
<feature type="transmembrane region" description="Helical" evidence="1">
    <location>
        <begin position="96"/>
        <end position="120"/>
    </location>
</feature>
<keyword evidence="1" id="KW-1133">Transmembrane helix</keyword>
<feature type="transmembrane region" description="Helical" evidence="1">
    <location>
        <begin position="21"/>
        <end position="41"/>
    </location>
</feature>
<keyword evidence="1" id="KW-0812">Transmembrane</keyword>
<evidence type="ECO:0000256" key="1">
    <source>
        <dbReference type="SAM" id="Phobius"/>
    </source>
</evidence>